<dbReference type="Gene3D" id="3.30.160.60">
    <property type="entry name" value="Classic Zinc Finger"/>
    <property type="match status" value="2"/>
</dbReference>
<evidence type="ECO:0000256" key="2">
    <source>
        <dbReference type="ARBA" id="ARBA00022737"/>
    </source>
</evidence>
<gene>
    <name evidence="7" type="primary">Zscan20_3</name>
    <name evidence="7" type="ORF">FREGRA_R14897</name>
</gene>
<dbReference type="PROSITE" id="PS00028">
    <property type="entry name" value="ZINC_FINGER_C2H2_1"/>
    <property type="match status" value="1"/>
</dbReference>
<dbReference type="SMART" id="SM00355">
    <property type="entry name" value="ZnF_C2H2"/>
    <property type="match status" value="2"/>
</dbReference>
<feature type="domain" description="C2H2-type" evidence="6">
    <location>
        <begin position="9"/>
        <end position="36"/>
    </location>
</feature>
<proteinExistence type="predicted"/>
<dbReference type="GO" id="GO:0000978">
    <property type="term" value="F:RNA polymerase II cis-regulatory region sequence-specific DNA binding"/>
    <property type="evidence" value="ECO:0007669"/>
    <property type="project" value="TreeGrafter"/>
</dbReference>
<dbReference type="Pfam" id="PF00096">
    <property type="entry name" value="zf-C2H2"/>
    <property type="match status" value="2"/>
</dbReference>
<reference evidence="7 8" key="1">
    <citation type="submission" date="2019-09" db="EMBL/GenBank/DDBJ databases">
        <title>Bird 10,000 Genomes (B10K) Project - Family phase.</title>
        <authorList>
            <person name="Zhang G."/>
        </authorList>
    </citation>
    <scope>NUCLEOTIDE SEQUENCE [LARGE SCALE GENOMIC DNA]</scope>
    <source>
        <strain evidence="7">B10K-DU-006-09</strain>
        <tissue evidence="7">Muscle</tissue>
    </source>
</reference>
<keyword evidence="4" id="KW-0862">Zinc</keyword>
<dbReference type="GO" id="GO:0045893">
    <property type="term" value="P:positive regulation of DNA-templated transcription"/>
    <property type="evidence" value="ECO:0007669"/>
    <property type="project" value="UniProtKB-ARBA"/>
</dbReference>
<dbReference type="PANTHER" id="PTHR23226:SF377">
    <property type="entry name" value="ZINC FINGER AND SCAN DOMAIN-CONTAINING PROTEIN 20"/>
    <property type="match status" value="1"/>
</dbReference>
<dbReference type="EMBL" id="VZZT01009825">
    <property type="protein sequence ID" value="NXW11959.1"/>
    <property type="molecule type" value="Genomic_DNA"/>
</dbReference>
<evidence type="ECO:0000259" key="6">
    <source>
        <dbReference type="PROSITE" id="PS50157"/>
    </source>
</evidence>
<evidence type="ECO:0000256" key="3">
    <source>
        <dbReference type="ARBA" id="ARBA00022771"/>
    </source>
</evidence>
<protein>
    <submittedName>
        <fullName evidence="7">ZSC20 protein</fullName>
    </submittedName>
</protein>
<dbReference type="PROSITE" id="PS50157">
    <property type="entry name" value="ZINC_FINGER_C2H2_2"/>
    <property type="match status" value="2"/>
</dbReference>
<feature type="non-terminal residue" evidence="7">
    <location>
        <position position="55"/>
    </location>
</feature>
<dbReference type="Proteomes" id="UP000563060">
    <property type="component" value="Unassembled WGS sequence"/>
</dbReference>
<accession>A0A7L3ZEV2</accession>
<dbReference type="PANTHER" id="PTHR23226">
    <property type="entry name" value="ZINC FINGER AND SCAN DOMAIN-CONTAINING"/>
    <property type="match status" value="1"/>
</dbReference>
<keyword evidence="1" id="KW-0479">Metal-binding</keyword>
<evidence type="ECO:0000256" key="1">
    <source>
        <dbReference type="ARBA" id="ARBA00022723"/>
    </source>
</evidence>
<dbReference type="InterPro" id="IPR036236">
    <property type="entry name" value="Znf_C2H2_sf"/>
</dbReference>
<evidence type="ECO:0000256" key="4">
    <source>
        <dbReference type="ARBA" id="ARBA00022833"/>
    </source>
</evidence>
<dbReference type="FunFam" id="3.30.160.60:FF:001732">
    <property type="entry name" value="Zgc:162936"/>
    <property type="match status" value="1"/>
</dbReference>
<organism evidence="7 8">
    <name type="scientific">Fregetta grallaria</name>
    <name type="common">White-bellied storm-petrel</name>
    <name type="synonym">Procellaria grallaria</name>
    <dbReference type="NCBI Taxonomy" id="79628"/>
    <lineage>
        <taxon>Eukaryota</taxon>
        <taxon>Metazoa</taxon>
        <taxon>Chordata</taxon>
        <taxon>Craniata</taxon>
        <taxon>Vertebrata</taxon>
        <taxon>Euteleostomi</taxon>
        <taxon>Archelosauria</taxon>
        <taxon>Archosauria</taxon>
        <taxon>Dinosauria</taxon>
        <taxon>Saurischia</taxon>
        <taxon>Theropoda</taxon>
        <taxon>Coelurosauria</taxon>
        <taxon>Aves</taxon>
        <taxon>Neognathae</taxon>
        <taxon>Neoaves</taxon>
        <taxon>Aequornithes</taxon>
        <taxon>Procellariiformes</taxon>
        <taxon>Hydrobatidae</taxon>
        <taxon>Fregetta</taxon>
    </lineage>
</organism>
<dbReference type="GO" id="GO:0000981">
    <property type="term" value="F:DNA-binding transcription factor activity, RNA polymerase II-specific"/>
    <property type="evidence" value="ECO:0007669"/>
    <property type="project" value="TreeGrafter"/>
</dbReference>
<name>A0A7L3ZEV2_FREGA</name>
<evidence type="ECO:0000313" key="8">
    <source>
        <dbReference type="Proteomes" id="UP000563060"/>
    </source>
</evidence>
<dbReference type="AlphaFoldDB" id="A0A7L3ZEV2"/>
<dbReference type="GO" id="GO:0008270">
    <property type="term" value="F:zinc ion binding"/>
    <property type="evidence" value="ECO:0007669"/>
    <property type="project" value="UniProtKB-KW"/>
</dbReference>
<keyword evidence="2" id="KW-0677">Repeat</keyword>
<dbReference type="GO" id="GO:0005694">
    <property type="term" value="C:chromosome"/>
    <property type="evidence" value="ECO:0007669"/>
    <property type="project" value="UniProtKB-ARBA"/>
</dbReference>
<keyword evidence="8" id="KW-1185">Reference proteome</keyword>
<feature type="non-terminal residue" evidence="7">
    <location>
        <position position="1"/>
    </location>
</feature>
<sequence>RIHTGEQPYKCLKCGKSFTRRSVLVIHQRIHTGERPCKCSQCGKSFRRSSALLRH</sequence>
<evidence type="ECO:0000256" key="5">
    <source>
        <dbReference type="PROSITE-ProRule" id="PRU00042"/>
    </source>
</evidence>
<dbReference type="SUPFAM" id="SSF57667">
    <property type="entry name" value="beta-beta-alpha zinc fingers"/>
    <property type="match status" value="1"/>
</dbReference>
<keyword evidence="3 5" id="KW-0863">Zinc-finger</keyword>
<dbReference type="FunFam" id="3.30.160.60:FF:002343">
    <property type="entry name" value="Zinc finger protein 33A"/>
    <property type="match status" value="1"/>
</dbReference>
<evidence type="ECO:0000313" key="7">
    <source>
        <dbReference type="EMBL" id="NXW11959.1"/>
    </source>
</evidence>
<comment type="caution">
    <text evidence="7">The sequence shown here is derived from an EMBL/GenBank/DDBJ whole genome shotgun (WGS) entry which is preliminary data.</text>
</comment>
<dbReference type="InterPro" id="IPR013087">
    <property type="entry name" value="Znf_C2H2_type"/>
</dbReference>
<feature type="domain" description="C2H2-type" evidence="6">
    <location>
        <begin position="37"/>
        <end position="55"/>
    </location>
</feature>